<dbReference type="InterPro" id="IPR051931">
    <property type="entry name" value="PAK3-like"/>
</dbReference>
<evidence type="ECO:0000313" key="5">
    <source>
        <dbReference type="EMBL" id="KAK5093236.1"/>
    </source>
</evidence>
<feature type="domain" description="Protein kinase" evidence="4">
    <location>
        <begin position="61"/>
        <end position="297"/>
    </location>
</feature>
<dbReference type="EMBL" id="JAVRRG010000046">
    <property type="protein sequence ID" value="KAK5093236.1"/>
    <property type="molecule type" value="Genomic_DNA"/>
</dbReference>
<proteinExistence type="predicted"/>
<gene>
    <name evidence="5" type="ORF">LTR24_004497</name>
</gene>
<keyword evidence="2" id="KW-0067">ATP-binding</keyword>
<dbReference type="Gene3D" id="1.10.510.10">
    <property type="entry name" value="Transferase(Phosphotransferase) domain 1"/>
    <property type="match status" value="1"/>
</dbReference>
<dbReference type="Proteomes" id="UP001345013">
    <property type="component" value="Unassembled WGS sequence"/>
</dbReference>
<evidence type="ECO:0000256" key="3">
    <source>
        <dbReference type="SAM" id="MobiDB-lite"/>
    </source>
</evidence>
<dbReference type="PROSITE" id="PS50011">
    <property type="entry name" value="PROTEIN_KINASE_DOM"/>
    <property type="match status" value="1"/>
</dbReference>
<dbReference type="PANTHER" id="PTHR45832:SF18">
    <property type="entry name" value="SERINE_THREONINE-PROTEIN KINASE DST1"/>
    <property type="match status" value="1"/>
</dbReference>
<protein>
    <recommendedName>
        <fullName evidence="4">Protein kinase domain-containing protein</fullName>
    </recommendedName>
</protein>
<evidence type="ECO:0000256" key="2">
    <source>
        <dbReference type="ARBA" id="ARBA00022840"/>
    </source>
</evidence>
<keyword evidence="1" id="KW-0547">Nucleotide-binding</keyword>
<evidence type="ECO:0000259" key="4">
    <source>
        <dbReference type="PROSITE" id="PS50011"/>
    </source>
</evidence>
<dbReference type="InterPro" id="IPR011009">
    <property type="entry name" value="Kinase-like_dom_sf"/>
</dbReference>
<keyword evidence="6" id="KW-1185">Reference proteome</keyword>
<sequence>MLDRRRTRWGPMDLSTAPLPSTPQAATLDPDIDHERVRAASSKLRRLVLSENMPKTDQSPLKEYAVIMKGRQAGTILVACQKSGKQERLFAIKRIRSCSKDQLRQLRMARHENLLMCNAAYHWQNSVYLINDFLKHAVPLSVVIRNPRSKLRQSDFTAVGHSLLSGINFIHTQLQTIHGRIHIENVLVTTEGRVKLANWADSMLDKTRTDRQTDLKSSLSVMEEVLSATDISEDEIKEIQDFMGQVVSTEAAGLLKSSLAEYAFVASILEFPSVTIFPKDEQSETMCVEDALDEVTE</sequence>
<name>A0ABR0KBW1_9EURO</name>
<organism evidence="5 6">
    <name type="scientific">Lithohypha guttulata</name>
    <dbReference type="NCBI Taxonomy" id="1690604"/>
    <lineage>
        <taxon>Eukaryota</taxon>
        <taxon>Fungi</taxon>
        <taxon>Dikarya</taxon>
        <taxon>Ascomycota</taxon>
        <taxon>Pezizomycotina</taxon>
        <taxon>Eurotiomycetes</taxon>
        <taxon>Chaetothyriomycetidae</taxon>
        <taxon>Chaetothyriales</taxon>
        <taxon>Trichomeriaceae</taxon>
        <taxon>Lithohypha</taxon>
    </lineage>
</organism>
<accession>A0ABR0KBW1</accession>
<evidence type="ECO:0000313" key="6">
    <source>
        <dbReference type="Proteomes" id="UP001345013"/>
    </source>
</evidence>
<comment type="caution">
    <text evidence="5">The sequence shown here is derived from an EMBL/GenBank/DDBJ whole genome shotgun (WGS) entry which is preliminary data.</text>
</comment>
<dbReference type="InterPro" id="IPR000719">
    <property type="entry name" value="Prot_kinase_dom"/>
</dbReference>
<reference evidence="5 6" key="1">
    <citation type="submission" date="2023-08" db="EMBL/GenBank/DDBJ databases">
        <title>Black Yeasts Isolated from many extreme environments.</title>
        <authorList>
            <person name="Coleine C."/>
            <person name="Stajich J.E."/>
            <person name="Selbmann L."/>
        </authorList>
    </citation>
    <scope>NUCLEOTIDE SEQUENCE [LARGE SCALE GENOMIC DNA]</scope>
    <source>
        <strain evidence="5 6">CCFEE 5885</strain>
    </source>
</reference>
<dbReference type="Pfam" id="PF07714">
    <property type="entry name" value="PK_Tyr_Ser-Thr"/>
    <property type="match status" value="1"/>
</dbReference>
<dbReference type="SUPFAM" id="SSF56112">
    <property type="entry name" value="Protein kinase-like (PK-like)"/>
    <property type="match status" value="1"/>
</dbReference>
<dbReference type="InterPro" id="IPR001245">
    <property type="entry name" value="Ser-Thr/Tyr_kinase_cat_dom"/>
</dbReference>
<feature type="region of interest" description="Disordered" evidence="3">
    <location>
        <begin position="1"/>
        <end position="26"/>
    </location>
</feature>
<evidence type="ECO:0000256" key="1">
    <source>
        <dbReference type="ARBA" id="ARBA00022741"/>
    </source>
</evidence>
<dbReference type="PANTHER" id="PTHR45832">
    <property type="entry name" value="SERINE/THREONINE-PROTEIN KINASE SAMKA-RELATED-RELATED"/>
    <property type="match status" value="1"/>
</dbReference>